<accession>A0A8H6L378</accession>
<sequence>MYAYPALGEHGRYTTRLPSRRVLPSPTGGATFRSAEDGRQACDEKGSPSQSYENPPRDGRTPPHSSSLHQVTTVEDNSSVGSNLRTPELPSPDQVSCHLRKEDTLKQRPTRASSAASHPTPQLVLTEAEHQSEGDELFTGSEEEEDIAGGKEAVKSGAERLAEKRKMKRFRLTHAQTRYLMSEFSRHAHPDAAQRERLSRDIPGLNPRQVQVWFQNRRAKLRRLTTDDQERMRRSRALPEDFDFSQTLQPSFREPRFSYASTMTEPLMLGGGMSQRPSLRLGIGHLSTASSSMNSNFTNHAPSPVSATGSAGPSPVSSINEGSERSGPYFSATQSPLVTSPQFTNPFGRSLSLSAGSSAFQRLDRPSNQNSMMELGGQSITTTSPSSSSLASNTYGYENLPPLQFSRNQFQTRNGQRFGRVQTTDGLSHESGMAMDQRCISQQSSQNTLSYDQSHMLYPSGSGYRPSSYYQSPDTNFWHGSQMCAQGYPYGQQLPPHQTSEERPGSPPSQSSLSQDASVNRYDQRSYSHSDQYYNKSSSSAQEMSTETDAQAQRRTVGEEEVATGANRQPASDIARPRARSDTFPTYYNAQ</sequence>
<keyword evidence="10" id="KW-1185">Reference proteome</keyword>
<feature type="compositionally biased region" description="Polar residues" evidence="7">
    <location>
        <begin position="331"/>
        <end position="343"/>
    </location>
</feature>
<dbReference type="RefSeq" id="XP_037163225.1">
    <property type="nucleotide sequence ID" value="XM_037309928.1"/>
</dbReference>
<evidence type="ECO:0000256" key="2">
    <source>
        <dbReference type="ARBA" id="ARBA00023125"/>
    </source>
</evidence>
<evidence type="ECO:0000256" key="1">
    <source>
        <dbReference type="ARBA" id="ARBA00004123"/>
    </source>
</evidence>
<dbReference type="Proteomes" id="UP000578531">
    <property type="component" value="Unassembled WGS sequence"/>
</dbReference>
<dbReference type="InterPro" id="IPR001356">
    <property type="entry name" value="HD"/>
</dbReference>
<feature type="compositionally biased region" description="Polar residues" evidence="7">
    <location>
        <begin position="110"/>
        <end position="120"/>
    </location>
</feature>
<feature type="compositionally biased region" description="Basic and acidic residues" evidence="7">
    <location>
        <begin position="34"/>
        <end position="46"/>
    </location>
</feature>
<feature type="region of interest" description="Disordered" evidence="7">
    <location>
        <begin position="1"/>
        <end position="152"/>
    </location>
</feature>
<evidence type="ECO:0000256" key="7">
    <source>
        <dbReference type="SAM" id="MobiDB-lite"/>
    </source>
</evidence>
<comment type="caution">
    <text evidence="9">The sequence shown here is derived from an EMBL/GenBank/DDBJ whole genome shotgun (WGS) entry which is preliminary data.</text>
</comment>
<comment type="subcellular location">
    <subcellularLocation>
        <location evidence="1 5 6">Nucleus</location>
    </subcellularLocation>
</comment>
<feature type="compositionally biased region" description="Low complexity" evidence="7">
    <location>
        <begin position="379"/>
        <end position="394"/>
    </location>
</feature>
<feature type="DNA-binding region" description="Homeobox" evidence="5">
    <location>
        <begin position="165"/>
        <end position="225"/>
    </location>
</feature>
<dbReference type="OrthoDB" id="5399700at2759"/>
<dbReference type="GO" id="GO:0000981">
    <property type="term" value="F:DNA-binding transcription factor activity, RNA polymerase II-specific"/>
    <property type="evidence" value="ECO:0007669"/>
    <property type="project" value="TreeGrafter"/>
</dbReference>
<feature type="region of interest" description="Disordered" evidence="7">
    <location>
        <begin position="488"/>
        <end position="591"/>
    </location>
</feature>
<dbReference type="AlphaFoldDB" id="A0A8H6L378"/>
<keyword evidence="4 5" id="KW-0539">Nucleus</keyword>
<dbReference type="GeneID" id="59289684"/>
<keyword evidence="3 5" id="KW-0371">Homeobox</keyword>
<feature type="domain" description="Homeobox" evidence="8">
    <location>
        <begin position="163"/>
        <end position="224"/>
    </location>
</feature>
<evidence type="ECO:0000256" key="4">
    <source>
        <dbReference type="ARBA" id="ARBA00023242"/>
    </source>
</evidence>
<dbReference type="GO" id="GO:0000977">
    <property type="term" value="F:RNA polymerase II transcription regulatory region sequence-specific DNA binding"/>
    <property type="evidence" value="ECO:0007669"/>
    <property type="project" value="TreeGrafter"/>
</dbReference>
<dbReference type="InterPro" id="IPR050453">
    <property type="entry name" value="LIM_Homeobox_TF"/>
</dbReference>
<dbReference type="Pfam" id="PF00046">
    <property type="entry name" value="Homeodomain"/>
    <property type="match status" value="1"/>
</dbReference>
<dbReference type="PANTHER" id="PTHR24208:SF166">
    <property type="entry name" value="LIM HOMEOBOX TRANSCRIPTION FACTOR 1 ALPHA, ISOFORM B"/>
    <property type="match status" value="1"/>
</dbReference>
<reference evidence="9 10" key="1">
    <citation type="journal article" date="2020" name="Genomics">
        <title>Complete, high-quality genomes from long-read metagenomic sequencing of two wolf lichen thalli reveals enigmatic genome architecture.</title>
        <authorList>
            <person name="McKenzie S.K."/>
            <person name="Walston R.F."/>
            <person name="Allen J.L."/>
        </authorList>
    </citation>
    <scope>NUCLEOTIDE SEQUENCE [LARGE SCALE GENOMIC DNA]</scope>
    <source>
        <strain evidence="9">WasteWater2</strain>
    </source>
</reference>
<feature type="compositionally biased region" description="Polar residues" evidence="7">
    <location>
        <begin position="63"/>
        <end position="85"/>
    </location>
</feature>
<evidence type="ECO:0000256" key="6">
    <source>
        <dbReference type="RuleBase" id="RU000682"/>
    </source>
</evidence>
<dbReference type="SUPFAM" id="SSF46689">
    <property type="entry name" value="Homeodomain-like"/>
    <property type="match status" value="1"/>
</dbReference>
<evidence type="ECO:0000313" key="9">
    <source>
        <dbReference type="EMBL" id="KAF6233816.1"/>
    </source>
</evidence>
<evidence type="ECO:0000313" key="10">
    <source>
        <dbReference type="Proteomes" id="UP000578531"/>
    </source>
</evidence>
<feature type="region of interest" description="Disordered" evidence="7">
    <location>
        <begin position="293"/>
        <end position="343"/>
    </location>
</feature>
<evidence type="ECO:0000259" key="8">
    <source>
        <dbReference type="PROSITE" id="PS50071"/>
    </source>
</evidence>
<name>A0A8H6L378_9LECA</name>
<protein>
    <recommendedName>
        <fullName evidence="8">Homeobox domain-containing protein</fullName>
    </recommendedName>
</protein>
<feature type="region of interest" description="Disordered" evidence="7">
    <location>
        <begin position="362"/>
        <end position="395"/>
    </location>
</feature>
<dbReference type="GO" id="GO:0005634">
    <property type="term" value="C:nucleus"/>
    <property type="evidence" value="ECO:0007669"/>
    <property type="project" value="UniProtKB-SubCell"/>
</dbReference>
<feature type="compositionally biased region" description="Polar residues" evidence="7">
    <location>
        <begin position="529"/>
        <end position="554"/>
    </location>
</feature>
<dbReference type="PROSITE" id="PS50071">
    <property type="entry name" value="HOMEOBOX_2"/>
    <property type="match status" value="1"/>
</dbReference>
<feature type="compositionally biased region" description="Polar residues" evidence="7">
    <location>
        <begin position="293"/>
        <end position="321"/>
    </location>
</feature>
<evidence type="ECO:0000256" key="3">
    <source>
        <dbReference type="ARBA" id="ARBA00023155"/>
    </source>
</evidence>
<evidence type="ECO:0000256" key="5">
    <source>
        <dbReference type="PROSITE-ProRule" id="PRU00108"/>
    </source>
</evidence>
<gene>
    <name evidence="9" type="ORF">HO173_008028</name>
</gene>
<proteinExistence type="predicted"/>
<dbReference type="PANTHER" id="PTHR24208">
    <property type="entry name" value="LIM/HOMEOBOX PROTEIN LHX"/>
    <property type="match status" value="1"/>
</dbReference>
<dbReference type="CDD" id="cd00086">
    <property type="entry name" value="homeodomain"/>
    <property type="match status" value="1"/>
</dbReference>
<dbReference type="InterPro" id="IPR009057">
    <property type="entry name" value="Homeodomain-like_sf"/>
</dbReference>
<dbReference type="SMART" id="SM00389">
    <property type="entry name" value="HOX"/>
    <property type="match status" value="1"/>
</dbReference>
<dbReference type="EMBL" id="JACCJC010000034">
    <property type="protein sequence ID" value="KAF6233816.1"/>
    <property type="molecule type" value="Genomic_DNA"/>
</dbReference>
<organism evidence="9 10">
    <name type="scientific">Letharia columbiana</name>
    <dbReference type="NCBI Taxonomy" id="112416"/>
    <lineage>
        <taxon>Eukaryota</taxon>
        <taxon>Fungi</taxon>
        <taxon>Dikarya</taxon>
        <taxon>Ascomycota</taxon>
        <taxon>Pezizomycotina</taxon>
        <taxon>Lecanoromycetes</taxon>
        <taxon>OSLEUM clade</taxon>
        <taxon>Lecanoromycetidae</taxon>
        <taxon>Lecanorales</taxon>
        <taxon>Lecanorineae</taxon>
        <taxon>Parmeliaceae</taxon>
        <taxon>Letharia</taxon>
    </lineage>
</organism>
<dbReference type="Gene3D" id="1.10.10.60">
    <property type="entry name" value="Homeodomain-like"/>
    <property type="match status" value="1"/>
</dbReference>
<keyword evidence="2 5" id="KW-0238">DNA-binding</keyword>